<keyword evidence="4" id="KW-1185">Reference proteome</keyword>
<dbReference type="InterPro" id="IPR014782">
    <property type="entry name" value="Peptidase_M1_dom"/>
</dbReference>
<dbReference type="GO" id="GO:0008237">
    <property type="term" value="F:metallopeptidase activity"/>
    <property type="evidence" value="ECO:0007669"/>
    <property type="project" value="InterPro"/>
</dbReference>
<feature type="transmembrane region" description="Helical" evidence="1">
    <location>
        <begin position="364"/>
        <end position="383"/>
    </location>
</feature>
<feature type="transmembrane region" description="Helical" evidence="1">
    <location>
        <begin position="529"/>
        <end position="546"/>
    </location>
</feature>
<feature type="transmembrane region" description="Helical" evidence="1">
    <location>
        <begin position="474"/>
        <end position="496"/>
    </location>
</feature>
<gene>
    <name evidence="3" type="ORF">DDZ15_08310</name>
</gene>
<evidence type="ECO:0000259" key="2">
    <source>
        <dbReference type="Pfam" id="PF01433"/>
    </source>
</evidence>
<feature type="transmembrane region" description="Helical" evidence="1">
    <location>
        <begin position="61"/>
        <end position="85"/>
    </location>
</feature>
<feature type="transmembrane region" description="Helical" evidence="1">
    <location>
        <begin position="150"/>
        <end position="174"/>
    </location>
</feature>
<name>A0A316TU28_9BACT</name>
<feature type="transmembrane region" description="Helical" evidence="1">
    <location>
        <begin position="106"/>
        <end position="130"/>
    </location>
</feature>
<sequence length="1181" mass="132166">MMRSVAAYQFRLWLGRPVTYLLAALFYGVTLFLFLGTAGYFDDLSSIQTASNGPVNSPLLIQNYLLFIGKALLLLLPVIIGTAIYDEYRTRFFPLLYSSPLHKAGYLSSHFAGSFLIVLLIALVPGAALITGEWILSGTSIPTTPFSAGVYLRAYLIFLIPNLICTGIIIFSAVALTRNVFAGYLLLFLLFLAGIIAENSYVANPVAASIISPFGDLASAFAQSDAGVLSQGPSQSGINAVLAANRILYAALAFFSAFILFRYFEFSQYPALRVPTYFLRSYRNRKTDASLRESALRSWLENHPRLSTVVYLVKWKISFMMRSPFFLFSAAALVLSLLIILNTHTLSGLPAMQPLTRSILYAPATLYLTLVTLVTFILTGMVAGHTENSNFRPLVYATPASNYLFLVADILAMVMMQGIFLLLFLGTAIGLQAYHAWFSFNIPLYLFHLIFIAYPVLIVWALLSVFAHTVFKNFYAALLLLLLVWLGTFGFDQIGIQTRLLRFNTYPVLQISDLSGYGPVLGGELLTRTYWLAFTLLLIPAGLLLFHRERWFTMRDLFRLVRSRFSYGYLITGFTLLLLTGLTGAFIYAEEDKGAIANPTPNIIDRASDRFAHLSDIPQPQIHSVTLNIDLFPDEWRFEADGSYLLVNHTQQPMDSLMLRTGFDEETTFTLSVPAARIMSDSRLKVYVYRLDSPIAPGDSIRLDFRIVNGENTLFQQNSGVLSNGTFLNDDILPRIGYFFPGELYQSVDSNTPNLHYQSSGSGRVHAEIRISTTADQIAVSNGDLVEHRTLTGRNMYHYKPPEPVKFDFFFASARYNVIRVQWENKTIELYHHAGHDDNLESILSGIKASIEFNSGLFGGFAGKTVRVVELPVSSANIMSFKTNTLLLTEQLFGINSAKTSAEGSSAVDFPFYVAAHEMTHYWFGNRLLPGRAPGATVLTESITEYLMLEILEDFAGKEERDQFLSLQHERYLRSRLHSGQDDEPPLEYAGVEQEYITYGKGAVVLHALSHYTGREKFKNTLSGFFAEFADKPLSYPTTLQLRERIAIALPDSLKYKADELIGSVTITDPSIEHASFHRDSTGNYLTDVLIGFRKWEGGEKVPPRQDLVDLVLYDSRGDVIARTTASIASETSRLALRSNQKPIRAELDPDWLLIDTDRTNNLRNVAPRISPLSIEFLPRD</sequence>
<dbReference type="AlphaFoldDB" id="A0A316TU28"/>
<dbReference type="Proteomes" id="UP000245533">
    <property type="component" value="Unassembled WGS sequence"/>
</dbReference>
<feature type="transmembrane region" description="Helical" evidence="1">
    <location>
        <begin position="247"/>
        <end position="264"/>
    </location>
</feature>
<dbReference type="RefSeq" id="WP_109646630.1">
    <property type="nucleotide sequence ID" value="NZ_QGGB01000006.1"/>
</dbReference>
<keyword evidence="1" id="KW-0472">Membrane</keyword>
<comment type="caution">
    <text evidence="3">The sequence shown here is derived from an EMBL/GenBank/DDBJ whole genome shotgun (WGS) entry which is preliminary data.</text>
</comment>
<dbReference type="InterPro" id="IPR027268">
    <property type="entry name" value="Peptidase_M4/M1_CTD_sf"/>
</dbReference>
<dbReference type="Pfam" id="PF01433">
    <property type="entry name" value="Peptidase_M1"/>
    <property type="match status" value="1"/>
</dbReference>
<feature type="domain" description="Peptidase M1 membrane alanine aminopeptidase" evidence="2">
    <location>
        <begin position="866"/>
        <end position="1032"/>
    </location>
</feature>
<feature type="transmembrane region" description="Helical" evidence="1">
    <location>
        <begin position="181"/>
        <end position="197"/>
    </location>
</feature>
<keyword evidence="1" id="KW-1133">Transmembrane helix</keyword>
<feature type="transmembrane region" description="Helical" evidence="1">
    <location>
        <begin position="325"/>
        <end position="344"/>
    </location>
</feature>
<feature type="transmembrane region" description="Helical" evidence="1">
    <location>
        <begin position="567"/>
        <end position="589"/>
    </location>
</feature>
<proteinExistence type="predicted"/>
<evidence type="ECO:0000313" key="4">
    <source>
        <dbReference type="Proteomes" id="UP000245533"/>
    </source>
</evidence>
<dbReference type="OrthoDB" id="100605at2"/>
<dbReference type="EMBL" id="QGGB01000006">
    <property type="protein sequence ID" value="PWN06515.1"/>
    <property type="molecule type" value="Genomic_DNA"/>
</dbReference>
<keyword evidence="1" id="KW-0812">Transmembrane</keyword>
<feature type="transmembrane region" description="Helical" evidence="1">
    <location>
        <begin position="445"/>
        <end position="467"/>
    </location>
</feature>
<feature type="transmembrane region" description="Helical" evidence="1">
    <location>
        <begin position="403"/>
        <end position="425"/>
    </location>
</feature>
<dbReference type="Gene3D" id="1.10.390.10">
    <property type="entry name" value="Neutral Protease Domain 2"/>
    <property type="match status" value="1"/>
</dbReference>
<protein>
    <recommendedName>
        <fullName evidence="2">Peptidase M1 membrane alanine aminopeptidase domain-containing protein</fullName>
    </recommendedName>
</protein>
<reference evidence="3 4" key="1">
    <citation type="submission" date="2018-05" db="EMBL/GenBank/DDBJ databases">
        <title>Rhodohalobacter halophilus gen. nov., sp. nov., a moderately halophilic member of the family Balneolaceae.</title>
        <authorList>
            <person name="Liu Z.-W."/>
        </authorList>
    </citation>
    <scope>NUCLEOTIDE SEQUENCE [LARGE SCALE GENOMIC DNA]</scope>
    <source>
        <strain evidence="3 4">8A47</strain>
    </source>
</reference>
<organism evidence="3 4">
    <name type="scientific">Rhodohalobacter mucosus</name>
    <dbReference type="NCBI Taxonomy" id="2079485"/>
    <lineage>
        <taxon>Bacteria</taxon>
        <taxon>Pseudomonadati</taxon>
        <taxon>Balneolota</taxon>
        <taxon>Balneolia</taxon>
        <taxon>Balneolales</taxon>
        <taxon>Balneolaceae</taxon>
        <taxon>Rhodohalobacter</taxon>
    </lineage>
</organism>
<feature type="transmembrane region" description="Helical" evidence="1">
    <location>
        <begin position="20"/>
        <end position="41"/>
    </location>
</feature>
<evidence type="ECO:0000313" key="3">
    <source>
        <dbReference type="EMBL" id="PWN06515.1"/>
    </source>
</evidence>
<accession>A0A316TU28</accession>
<dbReference type="SUPFAM" id="SSF55486">
    <property type="entry name" value="Metalloproteases ('zincins'), catalytic domain"/>
    <property type="match status" value="1"/>
</dbReference>
<dbReference type="GO" id="GO:0008270">
    <property type="term" value="F:zinc ion binding"/>
    <property type="evidence" value="ECO:0007669"/>
    <property type="project" value="InterPro"/>
</dbReference>
<evidence type="ECO:0000256" key="1">
    <source>
        <dbReference type="SAM" id="Phobius"/>
    </source>
</evidence>